<proteinExistence type="predicted"/>
<dbReference type="PANTHER" id="PTHR47331">
    <property type="entry name" value="PHD-TYPE DOMAIN-CONTAINING PROTEIN"/>
    <property type="match status" value="1"/>
</dbReference>
<sequence>MCYDENKRSDNEKPESKEVTENTTLANNSCSREVYLQTLIAYIKENNLKHFIRVIIDMGSQRSYISKFTARKMKLKGLGEECVNHGLFGGIEHAETHQRYRINLSNVDGSYNFELDVLDEKKICASLPKMNDAHCLNQLKDMGILISDEAINERSCLYEKNSGEIHLLIGADYAGKLLTGNIKYLSGSLVAVQTLLGWTVMGKSDIINTNKSSSLLVLSLHVNNAKISDLWNLDSLETQELALEHFRETVSRDSTGRYKVNLPWLDGHPLLHDNKELAQKRLKNTVKSLKSKNRLNEYQEVFNQWENEGISEQINPDKVHPEGLGIHYLPHRAVFKDNSTTKVRPVFDGSAKTRNSVSINECIEKGPNLIEMIPAILNRFRWGRIGVISDIKQAFLQIALNESDRDVLRPFLLASVLNHVLDQVEEPLRSLATKLKDSLYVDNCVASVDSVSELEHFRTETQRILKTAKFDLRGWKNNFLPEIEETVQDSSGAVEEKEVSVLGLTWDREEDTLSCEMIRTENEGEPITKRKILSVAHQLFDPIGFTFPITLIPKLLLQECWESREIQNYLKM</sequence>
<name>A0A4Y2RNM4_ARAVE</name>
<feature type="region of interest" description="Disordered" evidence="1">
    <location>
        <begin position="1"/>
        <end position="23"/>
    </location>
</feature>
<dbReference type="InterPro" id="IPR008042">
    <property type="entry name" value="Retrotrans_Pao"/>
</dbReference>
<evidence type="ECO:0000313" key="3">
    <source>
        <dbReference type="Proteomes" id="UP000499080"/>
    </source>
</evidence>
<dbReference type="Pfam" id="PF05380">
    <property type="entry name" value="Peptidase_A17"/>
    <property type="match status" value="1"/>
</dbReference>
<dbReference type="EMBL" id="BGPR01017692">
    <property type="protein sequence ID" value="GBN77010.1"/>
    <property type="molecule type" value="Genomic_DNA"/>
</dbReference>
<dbReference type="SUPFAM" id="SSF56672">
    <property type="entry name" value="DNA/RNA polymerases"/>
    <property type="match status" value="1"/>
</dbReference>
<keyword evidence="3" id="KW-1185">Reference proteome</keyword>
<comment type="caution">
    <text evidence="2">The sequence shown here is derived from an EMBL/GenBank/DDBJ whole genome shotgun (WGS) entry which is preliminary data.</text>
</comment>
<gene>
    <name evidence="2" type="ORF">AVEN_72110_1</name>
</gene>
<organism evidence="2 3">
    <name type="scientific">Araneus ventricosus</name>
    <name type="common">Orbweaver spider</name>
    <name type="synonym">Epeira ventricosa</name>
    <dbReference type="NCBI Taxonomy" id="182803"/>
    <lineage>
        <taxon>Eukaryota</taxon>
        <taxon>Metazoa</taxon>
        <taxon>Ecdysozoa</taxon>
        <taxon>Arthropoda</taxon>
        <taxon>Chelicerata</taxon>
        <taxon>Arachnida</taxon>
        <taxon>Araneae</taxon>
        <taxon>Araneomorphae</taxon>
        <taxon>Entelegynae</taxon>
        <taxon>Araneoidea</taxon>
        <taxon>Araneidae</taxon>
        <taxon>Araneus</taxon>
    </lineage>
</organism>
<feature type="compositionally biased region" description="Basic and acidic residues" evidence="1">
    <location>
        <begin position="1"/>
        <end position="20"/>
    </location>
</feature>
<dbReference type="Proteomes" id="UP000499080">
    <property type="component" value="Unassembled WGS sequence"/>
</dbReference>
<evidence type="ECO:0000256" key="1">
    <source>
        <dbReference type="SAM" id="MobiDB-lite"/>
    </source>
</evidence>
<dbReference type="InterPro" id="IPR043502">
    <property type="entry name" value="DNA/RNA_pol_sf"/>
</dbReference>
<dbReference type="OrthoDB" id="5990197at2759"/>
<evidence type="ECO:0000313" key="2">
    <source>
        <dbReference type="EMBL" id="GBN77010.1"/>
    </source>
</evidence>
<dbReference type="AlphaFoldDB" id="A0A4Y2RNM4"/>
<reference evidence="2 3" key="1">
    <citation type="journal article" date="2019" name="Sci. Rep.">
        <title>Orb-weaving spider Araneus ventricosus genome elucidates the spidroin gene catalogue.</title>
        <authorList>
            <person name="Kono N."/>
            <person name="Nakamura H."/>
            <person name="Ohtoshi R."/>
            <person name="Moran D.A.P."/>
            <person name="Shinohara A."/>
            <person name="Yoshida Y."/>
            <person name="Fujiwara M."/>
            <person name="Mori M."/>
            <person name="Tomita M."/>
            <person name="Arakawa K."/>
        </authorList>
    </citation>
    <scope>NUCLEOTIDE SEQUENCE [LARGE SCALE GENOMIC DNA]</scope>
</reference>
<dbReference type="PANTHER" id="PTHR47331:SF1">
    <property type="entry name" value="GAG-LIKE PROTEIN"/>
    <property type="match status" value="1"/>
</dbReference>
<dbReference type="GO" id="GO:0071897">
    <property type="term" value="P:DNA biosynthetic process"/>
    <property type="evidence" value="ECO:0007669"/>
    <property type="project" value="UniProtKB-ARBA"/>
</dbReference>
<accession>A0A4Y2RNM4</accession>
<protein>
    <submittedName>
        <fullName evidence="2">Uncharacterized protein</fullName>
    </submittedName>
</protein>